<sequence>MRMPPWPKHISLLPIPKGLRAGAPPSAWIDTFLMIPLRITKGFAITCRIPILEEKLPTIVGYELEVF</sequence>
<evidence type="ECO:0000313" key="2">
    <source>
        <dbReference type="Proteomes" id="UP000297595"/>
    </source>
</evidence>
<dbReference type="EMBL" id="SOZJ01000002">
    <property type="protein sequence ID" value="TGJ71875.1"/>
    <property type="molecule type" value="Genomic_DNA"/>
</dbReference>
<accession>A0A8H2E3J0</accession>
<dbReference type="Proteomes" id="UP000297595">
    <property type="component" value="Unassembled WGS sequence"/>
</dbReference>
<gene>
    <name evidence="1" type="ORF">EYR41_003804</name>
</gene>
<proteinExistence type="predicted"/>
<evidence type="ECO:0000313" key="1">
    <source>
        <dbReference type="EMBL" id="TGJ71875.1"/>
    </source>
</evidence>
<organism evidence="1 2">
    <name type="scientific">Orbilia oligospora</name>
    <name type="common">Nematode-trapping fungus</name>
    <name type="synonym">Arthrobotrys oligospora</name>
    <dbReference type="NCBI Taxonomy" id="2813651"/>
    <lineage>
        <taxon>Eukaryota</taxon>
        <taxon>Fungi</taxon>
        <taxon>Dikarya</taxon>
        <taxon>Ascomycota</taxon>
        <taxon>Pezizomycotina</taxon>
        <taxon>Orbiliomycetes</taxon>
        <taxon>Orbiliales</taxon>
        <taxon>Orbiliaceae</taxon>
        <taxon>Orbilia</taxon>
    </lineage>
</organism>
<reference evidence="1 2" key="1">
    <citation type="submission" date="2019-03" db="EMBL/GenBank/DDBJ databases">
        <title>Nematode-trapping fungi genome.</title>
        <authorList>
            <person name="Vidal-Diez De Ulzurrun G."/>
        </authorList>
    </citation>
    <scope>NUCLEOTIDE SEQUENCE [LARGE SCALE GENOMIC DNA]</scope>
    <source>
        <strain evidence="1 2">TWF154</strain>
    </source>
</reference>
<protein>
    <submittedName>
        <fullName evidence="1">Uncharacterized protein</fullName>
    </submittedName>
</protein>
<dbReference type="AlphaFoldDB" id="A0A8H2E3J0"/>
<name>A0A8H2E3J0_ORBOL</name>
<comment type="caution">
    <text evidence="1">The sequence shown here is derived from an EMBL/GenBank/DDBJ whole genome shotgun (WGS) entry which is preliminary data.</text>
</comment>